<dbReference type="AlphaFoldDB" id="A0AAN8YBU1"/>
<dbReference type="Gene3D" id="3.40.50.300">
    <property type="entry name" value="P-loop containing nucleotide triphosphate hydrolases"/>
    <property type="match status" value="1"/>
</dbReference>
<feature type="domain" description="NB-ARC" evidence="1">
    <location>
        <begin position="3"/>
        <end position="78"/>
    </location>
</feature>
<dbReference type="PANTHER" id="PTHR19338">
    <property type="entry name" value="TRANSLOCASE OF INNER MITOCHONDRIAL MEMBRANE 13 HOMOLOG"/>
    <property type="match status" value="1"/>
</dbReference>
<dbReference type="GO" id="GO:0043531">
    <property type="term" value="F:ADP binding"/>
    <property type="evidence" value="ECO:0007669"/>
    <property type="project" value="InterPro"/>
</dbReference>
<proteinExistence type="predicted"/>
<comment type="caution">
    <text evidence="2">The sequence shown here is derived from an EMBL/GenBank/DDBJ whole genome shotgun (WGS) entry which is preliminary data.</text>
</comment>
<protein>
    <recommendedName>
        <fullName evidence="1">NB-ARC domain-containing protein</fullName>
    </recommendedName>
</protein>
<organism evidence="2 3">
    <name type="scientific">Solanum bulbocastanum</name>
    <name type="common">Wild potato</name>
    <dbReference type="NCBI Taxonomy" id="147425"/>
    <lineage>
        <taxon>Eukaryota</taxon>
        <taxon>Viridiplantae</taxon>
        <taxon>Streptophyta</taxon>
        <taxon>Embryophyta</taxon>
        <taxon>Tracheophyta</taxon>
        <taxon>Spermatophyta</taxon>
        <taxon>Magnoliopsida</taxon>
        <taxon>eudicotyledons</taxon>
        <taxon>Gunneridae</taxon>
        <taxon>Pentapetalae</taxon>
        <taxon>asterids</taxon>
        <taxon>lamiids</taxon>
        <taxon>Solanales</taxon>
        <taxon>Solanaceae</taxon>
        <taxon>Solanoideae</taxon>
        <taxon>Solaneae</taxon>
        <taxon>Solanum</taxon>
    </lineage>
</organism>
<evidence type="ECO:0000313" key="3">
    <source>
        <dbReference type="Proteomes" id="UP001371456"/>
    </source>
</evidence>
<reference evidence="2 3" key="1">
    <citation type="submission" date="2024-02" db="EMBL/GenBank/DDBJ databases">
        <title>de novo genome assembly of Solanum bulbocastanum strain 11H21.</title>
        <authorList>
            <person name="Hosaka A.J."/>
        </authorList>
    </citation>
    <scope>NUCLEOTIDE SEQUENCE [LARGE SCALE GENOMIC DNA]</scope>
    <source>
        <tissue evidence="2">Young leaves</tissue>
    </source>
</reference>
<dbReference type="InterPro" id="IPR027417">
    <property type="entry name" value="P-loop_NTPase"/>
</dbReference>
<dbReference type="EMBL" id="JBANQN010000006">
    <property type="protein sequence ID" value="KAK6787300.1"/>
    <property type="molecule type" value="Genomic_DNA"/>
</dbReference>
<dbReference type="PANTHER" id="PTHR19338:SF73">
    <property type="entry name" value="DISEASE RESISTANCE PROTEIN RGA2-LIKE"/>
    <property type="match status" value="1"/>
</dbReference>
<dbReference type="InterPro" id="IPR002182">
    <property type="entry name" value="NB-ARC"/>
</dbReference>
<dbReference type="Proteomes" id="UP001371456">
    <property type="component" value="Unassembled WGS sequence"/>
</dbReference>
<keyword evidence="3" id="KW-1185">Reference proteome</keyword>
<dbReference type="SUPFAM" id="SSF52540">
    <property type="entry name" value="P-loop containing nucleoside triphosphate hydrolases"/>
    <property type="match status" value="1"/>
</dbReference>
<evidence type="ECO:0000259" key="1">
    <source>
        <dbReference type="Pfam" id="PF00931"/>
    </source>
</evidence>
<gene>
    <name evidence="2" type="ORF">RDI58_015825</name>
</gene>
<dbReference type="Pfam" id="PF00931">
    <property type="entry name" value="NB-ARC"/>
    <property type="match status" value="1"/>
</dbReference>
<evidence type="ECO:0000313" key="2">
    <source>
        <dbReference type="EMBL" id="KAK6787300.1"/>
    </source>
</evidence>
<name>A0AAN8YBU1_SOLBU</name>
<sequence length="191" mass="22382">MHKLTRGTKELDVISIFGNPRLGKTTLVMKVYNNSSIVNHFDVKVWCSVSQAYNRQKLLAEILKQARSDKSELNEVREFCLRKLTEEKFMQLIVPYSPYQHLYSKEPRLSIYIHSDLVKQLDHGYQLDKIPMLESKETQCFGECPMSSLEFIAHPRLNTWNRSNPLPLLVKLRLVRVLHFPEVLGLIQYNH</sequence>
<accession>A0AAN8YBU1</accession>